<dbReference type="EMBL" id="JAIWYP010000006">
    <property type="protein sequence ID" value="KAH3805002.1"/>
    <property type="molecule type" value="Genomic_DNA"/>
</dbReference>
<gene>
    <name evidence="1" type="ORF">DPMN_133294</name>
</gene>
<name>A0A9D4FUY5_DREPO</name>
<reference evidence="1" key="2">
    <citation type="submission" date="2020-11" db="EMBL/GenBank/DDBJ databases">
        <authorList>
            <person name="McCartney M.A."/>
            <person name="Auch B."/>
            <person name="Kono T."/>
            <person name="Mallez S."/>
            <person name="Becker A."/>
            <person name="Gohl D.M."/>
            <person name="Silverstein K.A.T."/>
            <person name="Koren S."/>
            <person name="Bechman K.B."/>
            <person name="Herman A."/>
            <person name="Abrahante J.E."/>
            <person name="Garbe J."/>
        </authorList>
    </citation>
    <scope>NUCLEOTIDE SEQUENCE</scope>
    <source>
        <strain evidence="1">Duluth1</strain>
        <tissue evidence="1">Whole animal</tissue>
    </source>
</reference>
<keyword evidence="2" id="KW-1185">Reference proteome</keyword>
<protein>
    <submittedName>
        <fullName evidence="1">Uncharacterized protein</fullName>
    </submittedName>
</protein>
<proteinExistence type="predicted"/>
<evidence type="ECO:0000313" key="2">
    <source>
        <dbReference type="Proteomes" id="UP000828390"/>
    </source>
</evidence>
<dbReference type="Proteomes" id="UP000828390">
    <property type="component" value="Unassembled WGS sequence"/>
</dbReference>
<evidence type="ECO:0000313" key="1">
    <source>
        <dbReference type="EMBL" id="KAH3805002.1"/>
    </source>
</evidence>
<dbReference type="AlphaFoldDB" id="A0A9D4FUY5"/>
<accession>A0A9D4FUY5</accession>
<comment type="caution">
    <text evidence="1">The sequence shown here is derived from an EMBL/GenBank/DDBJ whole genome shotgun (WGS) entry which is preliminary data.</text>
</comment>
<sequence length="51" mass="5725">MMLHRDHRAINCICQALLVMARTSQLQLTDCFVSQRGCVVCPYVPASEMAL</sequence>
<organism evidence="1 2">
    <name type="scientific">Dreissena polymorpha</name>
    <name type="common">Zebra mussel</name>
    <name type="synonym">Mytilus polymorpha</name>
    <dbReference type="NCBI Taxonomy" id="45954"/>
    <lineage>
        <taxon>Eukaryota</taxon>
        <taxon>Metazoa</taxon>
        <taxon>Spiralia</taxon>
        <taxon>Lophotrochozoa</taxon>
        <taxon>Mollusca</taxon>
        <taxon>Bivalvia</taxon>
        <taxon>Autobranchia</taxon>
        <taxon>Heteroconchia</taxon>
        <taxon>Euheterodonta</taxon>
        <taxon>Imparidentia</taxon>
        <taxon>Neoheterodontei</taxon>
        <taxon>Myida</taxon>
        <taxon>Dreissenoidea</taxon>
        <taxon>Dreissenidae</taxon>
        <taxon>Dreissena</taxon>
    </lineage>
</organism>
<reference evidence="1" key="1">
    <citation type="journal article" date="2019" name="bioRxiv">
        <title>The Genome of the Zebra Mussel, Dreissena polymorpha: A Resource for Invasive Species Research.</title>
        <authorList>
            <person name="McCartney M.A."/>
            <person name="Auch B."/>
            <person name="Kono T."/>
            <person name="Mallez S."/>
            <person name="Zhang Y."/>
            <person name="Obille A."/>
            <person name="Becker A."/>
            <person name="Abrahante J.E."/>
            <person name="Garbe J."/>
            <person name="Badalamenti J.P."/>
            <person name="Herman A."/>
            <person name="Mangelson H."/>
            <person name="Liachko I."/>
            <person name="Sullivan S."/>
            <person name="Sone E.D."/>
            <person name="Koren S."/>
            <person name="Silverstein K.A.T."/>
            <person name="Beckman K.B."/>
            <person name="Gohl D.M."/>
        </authorList>
    </citation>
    <scope>NUCLEOTIDE SEQUENCE</scope>
    <source>
        <strain evidence="1">Duluth1</strain>
        <tissue evidence="1">Whole animal</tissue>
    </source>
</reference>